<protein>
    <recommendedName>
        <fullName evidence="5">DUF4382 domain-containing protein</fullName>
    </recommendedName>
</protein>
<name>A0ABV7A8R0_9BACI</name>
<evidence type="ECO:0000256" key="1">
    <source>
        <dbReference type="SAM" id="MobiDB-lite"/>
    </source>
</evidence>
<evidence type="ECO:0008006" key="5">
    <source>
        <dbReference type="Google" id="ProtNLM"/>
    </source>
</evidence>
<accession>A0ABV7A8R0</accession>
<gene>
    <name evidence="3" type="ORF">ACFODW_12385</name>
</gene>
<comment type="caution">
    <text evidence="3">The sequence shown here is derived from an EMBL/GenBank/DDBJ whole genome shotgun (WGS) entry which is preliminary data.</text>
</comment>
<evidence type="ECO:0000313" key="4">
    <source>
        <dbReference type="Proteomes" id="UP001595387"/>
    </source>
</evidence>
<dbReference type="RefSeq" id="WP_390306911.1">
    <property type="nucleotide sequence ID" value="NZ_JBHRRZ010000031.1"/>
</dbReference>
<feature type="compositionally biased region" description="Acidic residues" evidence="1">
    <location>
        <begin position="84"/>
        <end position="94"/>
    </location>
</feature>
<evidence type="ECO:0000313" key="3">
    <source>
        <dbReference type="EMBL" id="MFC2949130.1"/>
    </source>
</evidence>
<evidence type="ECO:0000256" key="2">
    <source>
        <dbReference type="SAM" id="SignalP"/>
    </source>
</evidence>
<dbReference type="Gene3D" id="2.40.360.20">
    <property type="match status" value="1"/>
</dbReference>
<keyword evidence="2" id="KW-0732">Signal</keyword>
<dbReference type="EMBL" id="JBHRRZ010000031">
    <property type="protein sequence ID" value="MFC2949130.1"/>
    <property type="molecule type" value="Genomic_DNA"/>
</dbReference>
<sequence length="272" mass="30085">MKKMIWLLFLALALVLAACSNDTSKESASENQGEDETTEETGQEEQETENNESETNQESADEDSNQEDAASNDEEAAENKEDTVNEDSSEETAAGEEAGGEQGMKEYRPEPGMTKIFVQDDEFEITYDIVAEDENHLQRNISFGDMVELQILNWTSDRIELVYKESNPEDTSSKLDSFEAINSTETILDVENQGEGDTRQPEIISTTETVSVPAGTYENVYVVRSTTTSSTTDNQTIFTTYFAPGVGVVKETMEATGENGYTSETVLTEVNE</sequence>
<dbReference type="Proteomes" id="UP001595387">
    <property type="component" value="Unassembled WGS sequence"/>
</dbReference>
<proteinExistence type="predicted"/>
<feature type="compositionally biased region" description="Acidic residues" evidence="1">
    <location>
        <begin position="32"/>
        <end position="52"/>
    </location>
</feature>
<reference evidence="4" key="1">
    <citation type="journal article" date="2019" name="Int. J. Syst. Evol. Microbiol.">
        <title>The Global Catalogue of Microorganisms (GCM) 10K type strain sequencing project: providing services to taxonomists for standard genome sequencing and annotation.</title>
        <authorList>
            <consortium name="The Broad Institute Genomics Platform"/>
            <consortium name="The Broad Institute Genome Sequencing Center for Infectious Disease"/>
            <person name="Wu L."/>
            <person name="Ma J."/>
        </authorList>
    </citation>
    <scope>NUCLEOTIDE SEQUENCE [LARGE SCALE GENOMIC DNA]</scope>
    <source>
        <strain evidence="4">KCTC 13193</strain>
    </source>
</reference>
<feature type="signal peptide" evidence="2">
    <location>
        <begin position="1"/>
        <end position="20"/>
    </location>
</feature>
<organism evidence="3 4">
    <name type="scientific">Virgibacillus sediminis</name>
    <dbReference type="NCBI Taxonomy" id="202260"/>
    <lineage>
        <taxon>Bacteria</taxon>
        <taxon>Bacillati</taxon>
        <taxon>Bacillota</taxon>
        <taxon>Bacilli</taxon>
        <taxon>Bacillales</taxon>
        <taxon>Bacillaceae</taxon>
        <taxon>Virgibacillus</taxon>
    </lineage>
</organism>
<feature type="chain" id="PRO_5046751828" description="DUF4382 domain-containing protein" evidence="2">
    <location>
        <begin position="21"/>
        <end position="272"/>
    </location>
</feature>
<feature type="region of interest" description="Disordered" evidence="1">
    <location>
        <begin position="21"/>
        <end position="110"/>
    </location>
</feature>
<feature type="compositionally biased region" description="Acidic residues" evidence="1">
    <location>
        <begin position="59"/>
        <end position="76"/>
    </location>
</feature>
<dbReference type="PROSITE" id="PS51257">
    <property type="entry name" value="PROKAR_LIPOPROTEIN"/>
    <property type="match status" value="1"/>
</dbReference>
<keyword evidence="4" id="KW-1185">Reference proteome</keyword>